<comment type="caution">
    <text evidence="2">The sequence shown here is derived from an EMBL/GenBank/DDBJ whole genome shotgun (WGS) entry which is preliminary data.</text>
</comment>
<sequence>MSYLLGYFGLGLCFLLIAWIMNRLFRSDDTMQDRLTIPGASAAFDFMEDAVIPVLAVAFIMLCWPLAAWWIAKDMAAPKREDADTPLEKPFAVVQGDLVEFASVAEIEMRELVDDPLGAAPRVPFGHLHKQWVTFRNGVCPGDVIWSFAADRTDTWGLQRRRRGYVCVRGQEIGPFVVTSTQRLPLIGEQ</sequence>
<gene>
    <name evidence="2" type="ORF">C7419_1011548</name>
</gene>
<keyword evidence="1" id="KW-0472">Membrane</keyword>
<name>A0A316F0N1_9BURK</name>
<feature type="transmembrane region" description="Helical" evidence="1">
    <location>
        <begin position="50"/>
        <end position="72"/>
    </location>
</feature>
<evidence type="ECO:0000313" key="2">
    <source>
        <dbReference type="EMBL" id="PWK37665.1"/>
    </source>
</evidence>
<dbReference type="Proteomes" id="UP000245754">
    <property type="component" value="Unassembled WGS sequence"/>
</dbReference>
<keyword evidence="1" id="KW-1133">Transmembrane helix</keyword>
<proteinExistence type="predicted"/>
<organism evidence="2 3">
    <name type="scientific">Cupriavidus plantarum</name>
    <dbReference type="NCBI Taxonomy" id="942865"/>
    <lineage>
        <taxon>Bacteria</taxon>
        <taxon>Pseudomonadati</taxon>
        <taxon>Pseudomonadota</taxon>
        <taxon>Betaproteobacteria</taxon>
        <taxon>Burkholderiales</taxon>
        <taxon>Burkholderiaceae</taxon>
        <taxon>Cupriavidus</taxon>
    </lineage>
</organism>
<evidence type="ECO:0000313" key="3">
    <source>
        <dbReference type="Proteomes" id="UP000245754"/>
    </source>
</evidence>
<dbReference type="RefSeq" id="WP_109581356.1">
    <property type="nucleotide sequence ID" value="NZ_QGGT01000001.1"/>
</dbReference>
<reference evidence="2 3" key="1">
    <citation type="submission" date="2018-05" db="EMBL/GenBank/DDBJ databases">
        <title>Genomic Encyclopedia of Type Strains, Phase IV (KMG-V): Genome sequencing to study the core and pangenomes of soil and plant-associated prokaryotes.</title>
        <authorList>
            <person name="Whitman W."/>
        </authorList>
    </citation>
    <scope>NUCLEOTIDE SEQUENCE [LARGE SCALE GENOMIC DNA]</scope>
    <source>
        <strain evidence="2 3">SLV-132</strain>
    </source>
</reference>
<accession>A0A316F0N1</accession>
<dbReference type="AlphaFoldDB" id="A0A316F0N1"/>
<keyword evidence="1" id="KW-0812">Transmembrane</keyword>
<evidence type="ECO:0000256" key="1">
    <source>
        <dbReference type="SAM" id="Phobius"/>
    </source>
</evidence>
<protein>
    <submittedName>
        <fullName evidence="2">Uncharacterized protein</fullName>
    </submittedName>
</protein>
<keyword evidence="3" id="KW-1185">Reference proteome</keyword>
<dbReference type="EMBL" id="QGGT01000001">
    <property type="protein sequence ID" value="PWK37665.1"/>
    <property type="molecule type" value="Genomic_DNA"/>
</dbReference>